<evidence type="ECO:0000313" key="1">
    <source>
        <dbReference type="EMBL" id="KAJ9642941.1"/>
    </source>
</evidence>
<dbReference type="Proteomes" id="UP001172680">
    <property type="component" value="Unassembled WGS sequence"/>
</dbReference>
<reference evidence="1" key="1">
    <citation type="submission" date="2022-10" db="EMBL/GenBank/DDBJ databases">
        <title>Culturing micro-colonial fungi from biological soil crusts in the Mojave desert and describing Neophaeococcomyces mojavensis, and introducing the new genera and species Taxawa tesnikishii.</title>
        <authorList>
            <person name="Kurbessoian T."/>
            <person name="Stajich J.E."/>
        </authorList>
    </citation>
    <scope>NUCLEOTIDE SEQUENCE</scope>
    <source>
        <strain evidence="1">JES_115</strain>
    </source>
</reference>
<proteinExistence type="predicted"/>
<sequence>MAINSFPTIIHLKDPNPPPNARTYIIFFITGNPGLISYYTTFLQHLYSVLSTSSSSKDITFQVYGASLSGFDVHGKEQGFVAGKAPPYGLLDQIEGVSNALRGLVTRERKGSGGDEAPRVVLMGHSVSLTASRRTFNPWIRGLKLTSRGPPLQRQPSLLIVGGVCLTPTVVDIARSSSGRISSVLLPIPGYVLIASLVVRFLTFWIPLRIFEALVHVVTGFPADAAAVTAAFIKSRWGVKQALHMAREEMQVITADTWDDEIWGAAALSPSGLPRSKLFFLFAKQDHWVADETRDDLIRLRARRGTGKKRHSVPVAEKVKGYIDEIVEADLATSTR</sequence>
<gene>
    <name evidence="1" type="ORF">H2199_004463</name>
</gene>
<evidence type="ECO:0000313" key="2">
    <source>
        <dbReference type="Proteomes" id="UP001172680"/>
    </source>
</evidence>
<name>A0ACC2Z5W0_9PEZI</name>
<organism evidence="1 2">
    <name type="scientific">Coniosporium tulheliwenetii</name>
    <dbReference type="NCBI Taxonomy" id="3383036"/>
    <lineage>
        <taxon>Eukaryota</taxon>
        <taxon>Fungi</taxon>
        <taxon>Dikarya</taxon>
        <taxon>Ascomycota</taxon>
        <taxon>Pezizomycotina</taxon>
        <taxon>Dothideomycetes</taxon>
        <taxon>Dothideomycetes incertae sedis</taxon>
        <taxon>Coniosporium</taxon>
    </lineage>
</organism>
<protein>
    <submittedName>
        <fullName evidence="1">Uncharacterized protein</fullName>
    </submittedName>
</protein>
<dbReference type="EMBL" id="JAPDRP010000012">
    <property type="protein sequence ID" value="KAJ9642941.1"/>
    <property type="molecule type" value="Genomic_DNA"/>
</dbReference>
<keyword evidence="2" id="KW-1185">Reference proteome</keyword>
<accession>A0ACC2Z5W0</accession>
<comment type="caution">
    <text evidence="1">The sequence shown here is derived from an EMBL/GenBank/DDBJ whole genome shotgun (WGS) entry which is preliminary data.</text>
</comment>